<dbReference type="AlphaFoldDB" id="A0A5R8WUH1"/>
<dbReference type="RefSeq" id="WP_138075916.1">
    <property type="nucleotide sequence ID" value="NZ_VAJM01000002.1"/>
</dbReference>
<keyword evidence="2" id="KW-1185">Reference proteome</keyword>
<accession>A0A5R8WUH1</accession>
<dbReference type="Proteomes" id="UP000305517">
    <property type="component" value="Unassembled WGS sequence"/>
</dbReference>
<sequence length="129" mass="14524">MALPRIPQPLPAAGFAVPIDGIKYRALLLGFFPVHSHNSLSPQLLLYPTHLVIKVIGTSQYEYKALREVGYRPEQFLSRAKVELRFTDGARYYLTVSYPSVERQLLQFFYDLEAPLSGAALRTLEAPAT</sequence>
<organism evidence="1 2">
    <name type="scientific">Hymenobacter jeollabukensis</name>
    <dbReference type="NCBI Taxonomy" id="2025313"/>
    <lineage>
        <taxon>Bacteria</taxon>
        <taxon>Pseudomonadati</taxon>
        <taxon>Bacteroidota</taxon>
        <taxon>Cytophagia</taxon>
        <taxon>Cytophagales</taxon>
        <taxon>Hymenobacteraceae</taxon>
        <taxon>Hymenobacter</taxon>
    </lineage>
</organism>
<dbReference type="EMBL" id="VAJM01000002">
    <property type="protein sequence ID" value="TLM95419.1"/>
    <property type="molecule type" value="Genomic_DNA"/>
</dbReference>
<gene>
    <name evidence="1" type="ORF">FDY95_06415</name>
</gene>
<dbReference type="OrthoDB" id="882096at2"/>
<name>A0A5R8WUH1_9BACT</name>
<evidence type="ECO:0000313" key="1">
    <source>
        <dbReference type="EMBL" id="TLM95419.1"/>
    </source>
</evidence>
<evidence type="ECO:0000313" key="2">
    <source>
        <dbReference type="Proteomes" id="UP000305517"/>
    </source>
</evidence>
<reference evidence="1 2" key="1">
    <citation type="submission" date="2019-05" db="EMBL/GenBank/DDBJ databases">
        <title>Hymenobacter edaphi sp. nov., isolated from abandoned arsenic-contaminated farmland soil.</title>
        <authorList>
            <person name="Nie L."/>
        </authorList>
    </citation>
    <scope>NUCLEOTIDE SEQUENCE [LARGE SCALE GENOMIC DNA]</scope>
    <source>
        <strain evidence="1 2">1-3-3-8</strain>
    </source>
</reference>
<proteinExistence type="predicted"/>
<comment type="caution">
    <text evidence="1">The sequence shown here is derived from an EMBL/GenBank/DDBJ whole genome shotgun (WGS) entry which is preliminary data.</text>
</comment>
<protein>
    <submittedName>
        <fullName evidence="1">Uncharacterized protein</fullName>
    </submittedName>
</protein>